<reference evidence="4" key="1">
    <citation type="journal article" date="2021" name="BMC Genomics">
        <title>Chromosome-level genome assembly and manually-curated proteome of model necrotroph Parastagonospora nodorum Sn15 reveals a genome-wide trove of candidate effector homologs, and redundancy of virulence-related functions within an accessory chromosome.</title>
        <authorList>
            <person name="Bertazzoni S."/>
            <person name="Jones D.A.B."/>
            <person name="Phan H.T."/>
            <person name="Tan K.-C."/>
            <person name="Hane J.K."/>
        </authorList>
    </citation>
    <scope>NUCLEOTIDE SEQUENCE [LARGE SCALE GENOMIC DNA]</scope>
    <source>
        <strain evidence="4">SN15 / ATCC MYA-4574 / FGSC 10173)</strain>
    </source>
</reference>
<dbReference type="InterPro" id="IPR005607">
    <property type="entry name" value="BSD_dom"/>
</dbReference>
<dbReference type="EMBL" id="CP069044">
    <property type="protein sequence ID" value="QRD07571.1"/>
    <property type="molecule type" value="Genomic_DNA"/>
</dbReference>
<feature type="compositionally biased region" description="Polar residues" evidence="1">
    <location>
        <begin position="360"/>
        <end position="371"/>
    </location>
</feature>
<dbReference type="PROSITE" id="PS50858">
    <property type="entry name" value="BSD"/>
    <property type="match status" value="1"/>
</dbReference>
<evidence type="ECO:0000259" key="2">
    <source>
        <dbReference type="PROSITE" id="PS50858"/>
    </source>
</evidence>
<dbReference type="AlphaFoldDB" id="A0A7U2ICZ3"/>
<proteinExistence type="predicted"/>
<sequence>MDSAYDHIQEESYPQDQSSQQGSGDRTHEETANNFNAEIQDAYKAISSSPWAARLGGFFGTVKKQGEQYYDTASKQYAETSKTATAGVSTLVKHARNLSVQAGETINTEKKTEDPEAHPDRPESLPADIVKEARNVLSRFRSDAAKRLKEIEKAEDAADEALLKFGTNIRSFLADAVSIAPPVSGSQEEKDGTVLFESKDSSGKKVVHATRFDAQLHVIHSSLDSFLKDPASDEWEKWRKDFDVEKKTDAIAKDLEKHTELRTAMEKCVPEKVDYASFWERYYFLRHVIESEEQRRRDMLKASNPADDEEVAWDEDSDEEEEEDDDAEDAEDAEEEDEDEEEEESDDEEEDSDEEEESSGAPSNKSATNLAASVKTLKPPAEDKPKPVANLKPAQPRRSNDEKSVADSDASYDLVSGATSRAPGSPQQEKKKAVAEEDEESDEEDWE</sequence>
<dbReference type="InterPro" id="IPR035925">
    <property type="entry name" value="BSD_dom_sf"/>
</dbReference>
<feature type="compositionally biased region" description="Low complexity" evidence="1">
    <location>
        <begin position="15"/>
        <end position="24"/>
    </location>
</feature>
<feature type="domain" description="BSD" evidence="2">
    <location>
        <begin position="238"/>
        <end position="290"/>
    </location>
</feature>
<feature type="compositionally biased region" description="Basic and acidic residues" evidence="1">
    <location>
        <begin position="107"/>
        <end position="124"/>
    </location>
</feature>
<keyword evidence="4" id="KW-1185">Reference proteome</keyword>
<evidence type="ECO:0000313" key="3">
    <source>
        <dbReference type="EMBL" id="QRD07571.1"/>
    </source>
</evidence>
<name>A0A7U2ICZ3_PHANO</name>
<dbReference type="VEuPathDB" id="FungiDB:JI435_130480"/>
<accession>A0A7U2ICZ3</accession>
<dbReference type="PANTHER" id="PTHR16019">
    <property type="entry name" value="SYNAPSE-ASSOCIATED PROTEIN"/>
    <property type="match status" value="1"/>
</dbReference>
<evidence type="ECO:0000256" key="1">
    <source>
        <dbReference type="SAM" id="MobiDB-lite"/>
    </source>
</evidence>
<gene>
    <name evidence="3" type="ORF">JI435_130480</name>
</gene>
<protein>
    <recommendedName>
        <fullName evidence="2">BSD domain-containing protein</fullName>
    </recommendedName>
</protein>
<feature type="compositionally biased region" description="Acidic residues" evidence="1">
    <location>
        <begin position="306"/>
        <end position="358"/>
    </location>
</feature>
<feature type="region of interest" description="Disordered" evidence="1">
    <location>
        <begin position="299"/>
        <end position="447"/>
    </location>
</feature>
<evidence type="ECO:0000313" key="4">
    <source>
        <dbReference type="Proteomes" id="UP000663193"/>
    </source>
</evidence>
<feature type="compositionally biased region" description="Basic and acidic residues" evidence="1">
    <location>
        <begin position="1"/>
        <end position="10"/>
    </location>
</feature>
<feature type="compositionally biased region" description="Acidic residues" evidence="1">
    <location>
        <begin position="436"/>
        <end position="447"/>
    </location>
</feature>
<organism evidence="3 4">
    <name type="scientific">Phaeosphaeria nodorum (strain SN15 / ATCC MYA-4574 / FGSC 10173)</name>
    <name type="common">Glume blotch fungus</name>
    <name type="synonym">Parastagonospora nodorum</name>
    <dbReference type="NCBI Taxonomy" id="321614"/>
    <lineage>
        <taxon>Eukaryota</taxon>
        <taxon>Fungi</taxon>
        <taxon>Dikarya</taxon>
        <taxon>Ascomycota</taxon>
        <taxon>Pezizomycotina</taxon>
        <taxon>Dothideomycetes</taxon>
        <taxon>Pleosporomycetidae</taxon>
        <taxon>Pleosporales</taxon>
        <taxon>Pleosporineae</taxon>
        <taxon>Phaeosphaeriaceae</taxon>
        <taxon>Parastagonospora</taxon>
    </lineage>
</organism>
<dbReference type="Pfam" id="PF03909">
    <property type="entry name" value="BSD"/>
    <property type="match status" value="1"/>
</dbReference>
<dbReference type="SMART" id="SM00751">
    <property type="entry name" value="BSD"/>
    <property type="match status" value="1"/>
</dbReference>
<dbReference type="PANTHER" id="PTHR16019:SF5">
    <property type="entry name" value="BSD DOMAIN-CONTAINING PROTEIN 1"/>
    <property type="match status" value="1"/>
</dbReference>
<feature type="region of interest" description="Disordered" evidence="1">
    <location>
        <begin position="1"/>
        <end position="36"/>
    </location>
</feature>
<dbReference type="Proteomes" id="UP000663193">
    <property type="component" value="Chromosome 22"/>
</dbReference>
<dbReference type="SUPFAM" id="SSF140383">
    <property type="entry name" value="BSD domain-like"/>
    <property type="match status" value="1"/>
</dbReference>
<dbReference type="Gene3D" id="1.10.3970.10">
    <property type="entry name" value="BSD domain"/>
    <property type="match status" value="1"/>
</dbReference>
<dbReference type="InterPro" id="IPR051494">
    <property type="entry name" value="BSD_domain-containing"/>
</dbReference>
<feature type="region of interest" description="Disordered" evidence="1">
    <location>
        <begin position="99"/>
        <end position="124"/>
    </location>
</feature>
<dbReference type="OrthoDB" id="73788at2759"/>